<organism evidence="2 3">
    <name type="scientific">Enterobacter ludwigii</name>
    <dbReference type="NCBI Taxonomy" id="299767"/>
    <lineage>
        <taxon>Bacteria</taxon>
        <taxon>Pseudomonadati</taxon>
        <taxon>Pseudomonadota</taxon>
        <taxon>Gammaproteobacteria</taxon>
        <taxon>Enterobacterales</taxon>
        <taxon>Enterobacteriaceae</taxon>
        <taxon>Enterobacter</taxon>
        <taxon>Enterobacter cloacae complex</taxon>
    </lineage>
</organism>
<reference evidence="2 3" key="1">
    <citation type="submission" date="2023-01" db="EMBL/GenBank/DDBJ databases">
        <title>Genome sequence resource and annotation of Enterobacter ludwigii, an economically important pathogen of seedling wilt with strawberry.</title>
        <authorList>
            <person name="Xie Y."/>
        </authorList>
    </citation>
    <scope>NUCLEOTIDE SEQUENCE [LARGE SCALE GENOMIC DNA]</scope>
    <source>
        <strain evidence="2 3">CM-TZ4</strain>
    </source>
</reference>
<evidence type="ECO:0000313" key="2">
    <source>
        <dbReference type="EMBL" id="WCE12403.1"/>
    </source>
</evidence>
<feature type="coiled-coil region" evidence="1">
    <location>
        <begin position="39"/>
        <end position="66"/>
    </location>
</feature>
<evidence type="ECO:0000256" key="1">
    <source>
        <dbReference type="SAM" id="Coils"/>
    </source>
</evidence>
<proteinExistence type="predicted"/>
<keyword evidence="1" id="KW-0175">Coiled coil</keyword>
<name>A0AAX3L8K8_9ENTR</name>
<dbReference type="EMBL" id="CP116347">
    <property type="protein sequence ID" value="WCE12403.1"/>
    <property type="molecule type" value="Genomic_DNA"/>
</dbReference>
<protein>
    <submittedName>
        <fullName evidence="2">Uncharacterized protein</fullName>
    </submittedName>
</protein>
<accession>A0AAX3L8K8</accession>
<evidence type="ECO:0000313" key="3">
    <source>
        <dbReference type="Proteomes" id="UP001210538"/>
    </source>
</evidence>
<sequence>MAAIVQNLLVAHFMHPGYPEINPINSRVSMASGKRQIQKESPEEELDRLLDELELTQEQREFIESMRQEEGDKSNEE</sequence>
<dbReference type="RefSeq" id="WP_081051044.1">
    <property type="nucleotide sequence ID" value="NZ_CP076536.1"/>
</dbReference>
<dbReference type="Proteomes" id="UP001210538">
    <property type="component" value="Chromosome"/>
</dbReference>
<gene>
    <name evidence="2" type="ORF">PHA72_20450</name>
</gene>
<keyword evidence="3" id="KW-1185">Reference proteome</keyword>
<dbReference type="AlphaFoldDB" id="A0AAX3L8K8"/>